<dbReference type="SUPFAM" id="SSF52540">
    <property type="entry name" value="P-loop containing nucleoside triphosphate hydrolases"/>
    <property type="match status" value="1"/>
</dbReference>
<feature type="domain" description="AAA+ ATPase" evidence="2">
    <location>
        <begin position="731"/>
        <end position="871"/>
    </location>
</feature>
<dbReference type="InterPro" id="IPR003593">
    <property type="entry name" value="AAA+_ATPase"/>
</dbReference>
<reference evidence="3" key="2">
    <citation type="submission" date="2016-04" db="UniProtKB">
        <authorList>
            <consortium name="EnsemblMetazoa"/>
        </authorList>
    </citation>
    <scope>IDENTIFICATION</scope>
</reference>
<dbReference type="EMBL" id="ADTU01002226">
    <property type="status" value="NOT_ANNOTATED_CDS"/>
    <property type="molecule type" value="Genomic_DNA"/>
</dbReference>
<dbReference type="InParanoid" id="A0A158NSA3"/>
<dbReference type="EMBL" id="ADTU01002225">
    <property type="status" value="NOT_ANNOTATED_CDS"/>
    <property type="molecule type" value="Genomic_DNA"/>
</dbReference>
<feature type="compositionally biased region" description="Basic and acidic residues" evidence="1">
    <location>
        <begin position="191"/>
        <end position="203"/>
    </location>
</feature>
<dbReference type="KEGG" id="acep:105623633"/>
<dbReference type="GO" id="GO:0016887">
    <property type="term" value="F:ATP hydrolysis activity"/>
    <property type="evidence" value="ECO:0007669"/>
    <property type="project" value="InterPro"/>
</dbReference>
<keyword evidence="4" id="KW-1185">Reference proteome</keyword>
<dbReference type="eggNOG" id="KOG1968">
    <property type="taxonomic scope" value="Eukaryota"/>
</dbReference>
<dbReference type="EnsemblMetazoa" id="XM_012205021.1">
    <property type="protein sequence ID" value="XP_012060411.1"/>
    <property type="gene ID" value="LOC105623633"/>
</dbReference>
<feature type="region of interest" description="Disordered" evidence="1">
    <location>
        <begin position="103"/>
        <end position="123"/>
    </location>
</feature>
<dbReference type="STRING" id="12957.A0A158NSA3"/>
<gene>
    <name evidence="3" type="primary">105623633</name>
</gene>
<evidence type="ECO:0000313" key="3">
    <source>
        <dbReference type="EnsemblMetazoa" id="XP_012060411.1"/>
    </source>
</evidence>
<dbReference type="Gene3D" id="3.40.50.300">
    <property type="entry name" value="P-loop containing nucleotide triphosphate hydrolases"/>
    <property type="match status" value="1"/>
</dbReference>
<feature type="region of interest" description="Disordered" evidence="1">
    <location>
        <begin position="1"/>
        <end position="33"/>
    </location>
</feature>
<dbReference type="OrthoDB" id="9996895at2759"/>
<feature type="compositionally biased region" description="Basic and acidic residues" evidence="1">
    <location>
        <begin position="12"/>
        <end position="27"/>
    </location>
</feature>
<evidence type="ECO:0000259" key="2">
    <source>
        <dbReference type="SMART" id="SM00382"/>
    </source>
</evidence>
<name>A0A158NSA3_ATTCE</name>
<accession>A0A158NSA3</accession>
<dbReference type="SMART" id="SM00382">
    <property type="entry name" value="AAA"/>
    <property type="match status" value="1"/>
</dbReference>
<dbReference type="GO" id="GO:0061860">
    <property type="term" value="F:DNA clamp unloader activity"/>
    <property type="evidence" value="ECO:0007669"/>
    <property type="project" value="TreeGrafter"/>
</dbReference>
<dbReference type="Proteomes" id="UP000005205">
    <property type="component" value="Unassembled WGS sequence"/>
</dbReference>
<dbReference type="InterPro" id="IPR027417">
    <property type="entry name" value="P-loop_NTPase"/>
</dbReference>
<dbReference type="GO" id="GO:0005634">
    <property type="term" value="C:nucleus"/>
    <property type="evidence" value="ECO:0007669"/>
    <property type="project" value="TreeGrafter"/>
</dbReference>
<organism evidence="3 4">
    <name type="scientific">Atta cephalotes</name>
    <name type="common">Leafcutter ant</name>
    <dbReference type="NCBI Taxonomy" id="12957"/>
    <lineage>
        <taxon>Eukaryota</taxon>
        <taxon>Metazoa</taxon>
        <taxon>Ecdysozoa</taxon>
        <taxon>Arthropoda</taxon>
        <taxon>Hexapoda</taxon>
        <taxon>Insecta</taxon>
        <taxon>Pterygota</taxon>
        <taxon>Neoptera</taxon>
        <taxon>Endopterygota</taxon>
        <taxon>Hymenoptera</taxon>
        <taxon>Apocrita</taxon>
        <taxon>Aculeata</taxon>
        <taxon>Formicoidea</taxon>
        <taxon>Formicidae</taxon>
        <taxon>Myrmicinae</taxon>
        <taxon>Atta</taxon>
    </lineage>
</organism>
<evidence type="ECO:0000256" key="1">
    <source>
        <dbReference type="SAM" id="MobiDB-lite"/>
    </source>
</evidence>
<feature type="compositionally biased region" description="Polar residues" evidence="1">
    <location>
        <begin position="394"/>
        <end position="409"/>
    </location>
</feature>
<feature type="region of interest" description="Disordered" evidence="1">
    <location>
        <begin position="390"/>
        <end position="410"/>
    </location>
</feature>
<dbReference type="PANTHER" id="PTHR23389:SF21">
    <property type="entry name" value="ATPASE FAMILY AAA DOMAIN-CONTAINING PROTEIN 5"/>
    <property type="match status" value="1"/>
</dbReference>
<dbReference type="InterPro" id="IPR049945">
    <property type="entry name" value="AAA_22"/>
</dbReference>
<feature type="region of interest" description="Disordered" evidence="1">
    <location>
        <begin position="176"/>
        <end position="203"/>
    </location>
</feature>
<dbReference type="PANTHER" id="PTHR23389">
    <property type="entry name" value="CHROMOSOME TRANSMISSION FIDELITY FACTOR 18"/>
    <property type="match status" value="1"/>
</dbReference>
<dbReference type="FunCoup" id="A0A158NSA3">
    <property type="interactions" value="155"/>
</dbReference>
<dbReference type="OMA" id="PRWSLRI"/>
<sequence length="1147" mass="131945">MKDIKQYFANDKNIDKETDTDLGNVKEEDQEQEDIATNKYKYMRIRISSNGSSSRMYDIENKNNLIDKTSPFNSEINNDERTFQDGTPKPDALIKSSIKRLKKHSKSTVEINKNQSEETKNISQEQKLNNQIIMNLNGSLNDKINFKDETESNVEFHEIDSQRKESNAFQVLMSRSKPIQYKSPPQQPIDSENKEKSDSKEFRSKCKEKLIALADKKGYSRKKITEMEEGEKIEKNIENRIRFLKGENKSNIHEKDSSFELSIKTNKQSGNLLDYFSKSPLELTNKDEKCVSTFTVKADVHRTDTSDIEPMRKLKSNEKYLDKKCLKSELDLSTMDDIHVIESENLLSLQPIKQDKQKREKPRWSLRIKLHSSEDNDSLYDTDDELFSPRSKSKFNASNKSGKSANIDNNEVYRKNHNQHLKMKEQNKERKELIVKDSNISNIVKDARNGNTDFKKSNRAIKKEQKINETVVIIDDSECKISNENILKRKPNEKLAPLFIKRYKIDPAVTAARRLFLQSDIIDVENTKNTDHKVNNGIPILPFPVISHITQLEDKSDSIRSEIEHKFSMKIEKQYLPSIDISNYKYITNCREASKMIKTIKGPIKENVKQVLSEIEKLYPDVRKMWETVSTIKGDLEKKSLSSEGRKTRAHERKKILTENVETEEKQSHNCAWTYKYKPMSAQEIVGNEEGASKLKDWLNGWRTSLTKENDDSSGDEFYSSDCSSSFNIENNQIAVLLGPHGSGKSASVYAIAEELGYSVIEVNASSKRTGKRILKELEEATKSHRIKKSKHKSLFERIINEDETSKISQNSLILLEDIDLVFEEDEGFVSAAYQLASNTKRPIVMTCRNTCPHLNKMAPQQNKIYFHKVSGNRVSTLLELIALAETNYRIPPNCLRKLLQEGDLRQALLQLQYLLLSGLPILSQQSMIVKSLLWQDMQRYLYKPAIKLNKKHKTKKTANTKNSNDTYILNNLAEDLDSLSLMSSLIDIEDTTLDMSEEKTQPNLSLAENMSFYSALYDLNADIADFINSQILYKNFDANEHVQNQSNIILRKQLKQGVDLALSYVTSTCLDRQIMALDYLPTARTICRAEESRSSTNYKRGNRFFHYLHSLKVPSASMKPNILAAACRMLQEGGNKTASIQKKHYY</sequence>
<protein>
    <recommendedName>
        <fullName evidence="2">AAA+ ATPase domain-containing protein</fullName>
    </recommendedName>
</protein>
<reference evidence="4" key="1">
    <citation type="journal article" date="2011" name="PLoS Genet.">
        <title>The genome sequence of the leaf-cutter ant Atta cephalotes reveals insights into its obligate symbiotic lifestyle.</title>
        <authorList>
            <person name="Suen G."/>
            <person name="Teiling C."/>
            <person name="Li L."/>
            <person name="Holt C."/>
            <person name="Abouheif E."/>
            <person name="Bornberg-Bauer E."/>
            <person name="Bouffard P."/>
            <person name="Caldera E.J."/>
            <person name="Cash E."/>
            <person name="Cavanaugh A."/>
            <person name="Denas O."/>
            <person name="Elhaik E."/>
            <person name="Fave M.J."/>
            <person name="Gadau J."/>
            <person name="Gibson J.D."/>
            <person name="Graur D."/>
            <person name="Grubbs K.J."/>
            <person name="Hagen D.E."/>
            <person name="Harkins T.T."/>
            <person name="Helmkampf M."/>
            <person name="Hu H."/>
            <person name="Johnson B.R."/>
            <person name="Kim J."/>
            <person name="Marsh S.E."/>
            <person name="Moeller J.A."/>
            <person name="Munoz-Torres M.C."/>
            <person name="Murphy M.C."/>
            <person name="Naughton M.C."/>
            <person name="Nigam S."/>
            <person name="Overson R."/>
            <person name="Rajakumar R."/>
            <person name="Reese J.T."/>
            <person name="Scott J.J."/>
            <person name="Smith C.R."/>
            <person name="Tao S."/>
            <person name="Tsutsui N.D."/>
            <person name="Viljakainen L."/>
            <person name="Wissler L."/>
            <person name="Yandell M.D."/>
            <person name="Zimmer F."/>
            <person name="Taylor J."/>
            <person name="Slater S.C."/>
            <person name="Clifton S.W."/>
            <person name="Warren W.C."/>
            <person name="Elsik C.G."/>
            <person name="Smith C.D."/>
            <person name="Weinstock G.M."/>
            <person name="Gerardo N.M."/>
            <person name="Currie C.R."/>
        </authorList>
    </citation>
    <scope>NUCLEOTIDE SEQUENCE [LARGE SCALE GENOMIC DNA]</scope>
</reference>
<evidence type="ECO:0000313" key="4">
    <source>
        <dbReference type="Proteomes" id="UP000005205"/>
    </source>
</evidence>
<proteinExistence type="predicted"/>
<dbReference type="GO" id="GO:0003677">
    <property type="term" value="F:DNA binding"/>
    <property type="evidence" value="ECO:0007669"/>
    <property type="project" value="TreeGrafter"/>
</dbReference>
<dbReference type="AlphaFoldDB" id="A0A158NSA3"/>
<dbReference type="Pfam" id="PF13401">
    <property type="entry name" value="AAA_22"/>
    <property type="match status" value="1"/>
</dbReference>